<gene>
    <name evidence="1" type="ORF">EJF14_50710</name>
</gene>
<accession>A0ACD0WR30</accession>
<organism evidence="1 2">
    <name type="scientific">Clavispora lusitaniae</name>
    <name type="common">Candida lusitaniae</name>
    <dbReference type="NCBI Taxonomy" id="36911"/>
    <lineage>
        <taxon>Eukaryota</taxon>
        <taxon>Fungi</taxon>
        <taxon>Dikarya</taxon>
        <taxon>Ascomycota</taxon>
        <taxon>Saccharomycotina</taxon>
        <taxon>Pichiomycetes</taxon>
        <taxon>Metschnikowiaceae</taxon>
        <taxon>Clavispora</taxon>
    </lineage>
</organism>
<keyword evidence="2" id="KW-1185">Reference proteome</keyword>
<evidence type="ECO:0000313" key="2">
    <source>
        <dbReference type="Proteomes" id="UP000326582"/>
    </source>
</evidence>
<dbReference type="Proteomes" id="UP000326582">
    <property type="component" value="Chromosome 5"/>
</dbReference>
<proteinExistence type="predicted"/>
<reference evidence="2" key="1">
    <citation type="journal article" date="2019" name="MBio">
        <title>Comparative genomics for the elucidation of multidrug resistance (MDR) in Candida lusitaniae.</title>
        <authorList>
            <person name="Kannan A."/>
            <person name="Asner S.A."/>
            <person name="Trachsel E."/>
            <person name="Kelly S."/>
            <person name="Parker J."/>
            <person name="Sanglard D."/>
        </authorList>
    </citation>
    <scope>NUCLEOTIDE SEQUENCE [LARGE SCALE GENOMIC DNA]</scope>
    <source>
        <strain evidence="2">P1</strain>
    </source>
</reference>
<protein>
    <submittedName>
        <fullName evidence="1">Uncharacterized protein</fullName>
    </submittedName>
</protein>
<sequence>MQNHRHWFSTTDGVSCAFDVVFPHCRARGGCSHATAVQELNGRMQRSTQQVFVGRQKRQVGLGRVSGVAKTAAPVTEVRQHHKRVGWVGHVRQQSGNQAVAKTRPHARNHNGDNCGRNIVLLRTERHERSMHFEQMLVFVLVLGHVCECRAWSLHELVAYFGVYAKQAQRGLVPRKRRHFGRFAEVHMVRRAQDEHAAHACGVPRRIGLCQARAAVSVARMRANEHAGARNHAAGGCKKISNLGRKPSLVACVPASCVCGWSQHFCIFSFCNTGV</sequence>
<name>A0ACD0WR30_CLALS</name>
<evidence type="ECO:0000313" key="1">
    <source>
        <dbReference type="EMBL" id="QFZ29467.1"/>
    </source>
</evidence>
<dbReference type="EMBL" id="CP038488">
    <property type="protein sequence ID" value="QFZ29467.1"/>
    <property type="molecule type" value="Genomic_DNA"/>
</dbReference>